<dbReference type="InterPro" id="IPR036866">
    <property type="entry name" value="RibonucZ/Hydroxyglut_hydro"/>
</dbReference>
<sequence length="536" mass="60098">MKLTFIGADHEVTGSLHMVQSGGKNFLVDCGMEQGINIYENVPIPIPFNQIDYVFVTHAHIDHVGMLPYLYSRGFKGQVFATRATCDLCEIMLKDCAHIQEQEAEWKNRKAKRAGQKAVEPIYKMEDALGVLDLFVPVDYRERVNICDGIDIRFIDVGHLLGSASIEIWLKEGDTEKKIVFSGDIGNKNKPLIRNPQYIEDADYVVMESTYGDRFHENEKGDHVADFAAVIQETLDRGGNVVIPAFAVGRTQEVLNYIRIIKEQNLVTGHENFPVYLDSPMAVEATGVFKENEADCYDEEALELVKKGKNPCSFPGLHLAVATEESVAINNNPEPKVIISASGMCDAGRIRHHLKHNLWRPECTILFAGYQALGTLGRSLLDGRSEVRLFGESIDVEARIEKIEGLSGHADQNGLLEWVGHFRNHPAQVFIVHGDDDVTDRFAALVTEKFGFEAYAPFSGTTYDLAKGEFITMTKGVPVEQKRITPERQKANSIFAALLAAADRLRETVMHNKDGANRDLQKFTQEINRLCDKWDR</sequence>
<protein>
    <submittedName>
        <fullName evidence="4">Metallo-beta-lactamase family protein</fullName>
    </submittedName>
</protein>
<proteinExistence type="predicted"/>
<dbReference type="RefSeq" id="WP_074649307.1">
    <property type="nucleotide sequence ID" value="NZ_FOIL01000016.1"/>
</dbReference>
<accession>A0A1I0E4P7</accession>
<gene>
    <name evidence="4" type="ORF">SAMN04487771_101647</name>
</gene>
<dbReference type="AlphaFoldDB" id="A0A1I0E4P7"/>
<keyword evidence="5" id="KW-1185">Reference proteome</keyword>
<dbReference type="PANTHER" id="PTHR11203:SF37">
    <property type="entry name" value="INTEGRATOR COMPLEX SUBUNIT 11"/>
    <property type="match status" value="1"/>
</dbReference>
<feature type="domain" description="Beta-Casp" evidence="3">
    <location>
        <begin position="251"/>
        <end position="380"/>
    </location>
</feature>
<evidence type="ECO:0000313" key="4">
    <source>
        <dbReference type="EMBL" id="SET40097.1"/>
    </source>
</evidence>
<dbReference type="SMART" id="SM00849">
    <property type="entry name" value="Lactamase_B"/>
    <property type="match status" value="1"/>
</dbReference>
<dbReference type="InterPro" id="IPR011108">
    <property type="entry name" value="RMMBL"/>
</dbReference>
<dbReference type="GO" id="GO:0004521">
    <property type="term" value="F:RNA endonuclease activity"/>
    <property type="evidence" value="ECO:0007669"/>
    <property type="project" value="TreeGrafter"/>
</dbReference>
<dbReference type="Gene3D" id="3.60.15.10">
    <property type="entry name" value="Ribonuclease Z/Hydroxyacylglutathione hydrolase-like"/>
    <property type="match status" value="1"/>
</dbReference>
<dbReference type="STRING" id="1526.SAMN02910262_00577"/>
<evidence type="ECO:0000313" key="5">
    <source>
        <dbReference type="Proteomes" id="UP000199820"/>
    </source>
</evidence>
<dbReference type="InterPro" id="IPR050698">
    <property type="entry name" value="MBL"/>
</dbReference>
<dbReference type="InterPro" id="IPR022712">
    <property type="entry name" value="Beta_Casp"/>
</dbReference>
<dbReference type="CDD" id="cd16295">
    <property type="entry name" value="TTHA0252-CPSF-like_MBL-fold"/>
    <property type="match status" value="1"/>
</dbReference>
<reference evidence="4 5" key="1">
    <citation type="submission" date="2016-10" db="EMBL/GenBank/DDBJ databases">
        <authorList>
            <person name="de Groot N.N."/>
        </authorList>
    </citation>
    <scope>NUCLEOTIDE SEQUENCE [LARGE SCALE GENOMIC DNA]</scope>
    <source>
        <strain evidence="4 5">KH1P1</strain>
    </source>
</reference>
<dbReference type="PANTHER" id="PTHR11203">
    <property type="entry name" value="CLEAVAGE AND POLYADENYLATION SPECIFICITY FACTOR FAMILY MEMBER"/>
    <property type="match status" value="1"/>
</dbReference>
<dbReference type="OrthoDB" id="9803916at2"/>
<feature type="domain" description="Metallo-beta-lactamase" evidence="2">
    <location>
        <begin position="13"/>
        <end position="246"/>
    </location>
</feature>
<dbReference type="Proteomes" id="UP000199820">
    <property type="component" value="Unassembled WGS sequence"/>
</dbReference>
<dbReference type="Pfam" id="PF10996">
    <property type="entry name" value="Beta-Casp"/>
    <property type="match status" value="1"/>
</dbReference>
<dbReference type="SMART" id="SM01027">
    <property type="entry name" value="Beta-Casp"/>
    <property type="match status" value="1"/>
</dbReference>
<evidence type="ECO:0000256" key="1">
    <source>
        <dbReference type="ARBA" id="ARBA00022801"/>
    </source>
</evidence>
<dbReference type="Pfam" id="PF23023">
    <property type="entry name" value="Anti-Pycsar_Apyc1"/>
    <property type="match status" value="1"/>
</dbReference>
<keyword evidence="1" id="KW-0378">Hydrolase</keyword>
<dbReference type="Pfam" id="PF07521">
    <property type="entry name" value="RMMBL"/>
    <property type="match status" value="1"/>
</dbReference>
<dbReference type="Gene3D" id="3.40.50.10890">
    <property type="match status" value="1"/>
</dbReference>
<evidence type="ECO:0000259" key="3">
    <source>
        <dbReference type="SMART" id="SM01027"/>
    </source>
</evidence>
<dbReference type="SUPFAM" id="SSF56281">
    <property type="entry name" value="Metallo-hydrolase/oxidoreductase"/>
    <property type="match status" value="1"/>
</dbReference>
<dbReference type="InterPro" id="IPR001279">
    <property type="entry name" value="Metallo-B-lactamas"/>
</dbReference>
<evidence type="ECO:0000259" key="2">
    <source>
        <dbReference type="SMART" id="SM00849"/>
    </source>
</evidence>
<name>A0A1I0E4P7_9FIRM</name>
<dbReference type="GO" id="GO:0016787">
    <property type="term" value="F:hydrolase activity"/>
    <property type="evidence" value="ECO:0007669"/>
    <property type="project" value="UniProtKB-KW"/>
</dbReference>
<organism evidence="4 5">
    <name type="scientific">[Clostridium] aminophilum</name>
    <dbReference type="NCBI Taxonomy" id="1526"/>
    <lineage>
        <taxon>Bacteria</taxon>
        <taxon>Bacillati</taxon>
        <taxon>Bacillota</taxon>
        <taxon>Clostridia</taxon>
        <taxon>Lachnospirales</taxon>
        <taxon>Lachnospiraceae</taxon>
    </lineage>
</organism>
<dbReference type="eggNOG" id="COG1236">
    <property type="taxonomic scope" value="Bacteria"/>
</dbReference>
<dbReference type="EMBL" id="FOIL01000016">
    <property type="protein sequence ID" value="SET40097.1"/>
    <property type="molecule type" value="Genomic_DNA"/>
</dbReference>